<keyword evidence="2" id="KW-0812">Transmembrane</keyword>
<feature type="region of interest" description="Disordered" evidence="1">
    <location>
        <begin position="56"/>
        <end position="95"/>
    </location>
</feature>
<dbReference type="Proteomes" id="UP000288805">
    <property type="component" value="Unassembled WGS sequence"/>
</dbReference>
<feature type="compositionally biased region" description="Basic and acidic residues" evidence="1">
    <location>
        <begin position="74"/>
        <end position="94"/>
    </location>
</feature>
<keyword evidence="2" id="KW-0472">Membrane</keyword>
<keyword evidence="2" id="KW-1133">Transmembrane helix</keyword>
<evidence type="ECO:0000256" key="2">
    <source>
        <dbReference type="SAM" id="Phobius"/>
    </source>
</evidence>
<dbReference type="EMBL" id="QGNW01000339">
    <property type="protein sequence ID" value="RVW75893.1"/>
    <property type="molecule type" value="Genomic_DNA"/>
</dbReference>
<dbReference type="AlphaFoldDB" id="A0A438GUM2"/>
<name>A0A438GUM2_VITVI</name>
<accession>A0A438GUM2</accession>
<evidence type="ECO:0000313" key="3">
    <source>
        <dbReference type="EMBL" id="RVW75893.1"/>
    </source>
</evidence>
<comment type="caution">
    <text evidence="3">The sequence shown here is derived from an EMBL/GenBank/DDBJ whole genome shotgun (WGS) entry which is preliminary data.</text>
</comment>
<sequence>MALVLQAQVSPLPIPLESSIDQGPYVNVTKDGMVTAIGNKQTNMEEEEELCHEHALHTEKDEDKVSVAETSGNKSKERTHSKTELSQPSEHDRSCVTAPVKRRMDQLSRYSRKSIWLLVYIAIVTTWPLVGSALLLTLKKKFKNVLPAALLGR</sequence>
<organism evidence="3 4">
    <name type="scientific">Vitis vinifera</name>
    <name type="common">Grape</name>
    <dbReference type="NCBI Taxonomy" id="29760"/>
    <lineage>
        <taxon>Eukaryota</taxon>
        <taxon>Viridiplantae</taxon>
        <taxon>Streptophyta</taxon>
        <taxon>Embryophyta</taxon>
        <taxon>Tracheophyta</taxon>
        <taxon>Spermatophyta</taxon>
        <taxon>Magnoliopsida</taxon>
        <taxon>eudicotyledons</taxon>
        <taxon>Gunneridae</taxon>
        <taxon>Pentapetalae</taxon>
        <taxon>rosids</taxon>
        <taxon>Vitales</taxon>
        <taxon>Vitaceae</taxon>
        <taxon>Viteae</taxon>
        <taxon>Vitis</taxon>
    </lineage>
</organism>
<evidence type="ECO:0000256" key="1">
    <source>
        <dbReference type="SAM" id="MobiDB-lite"/>
    </source>
</evidence>
<gene>
    <name evidence="3" type="ORF">CK203_054018</name>
</gene>
<reference evidence="3 4" key="1">
    <citation type="journal article" date="2018" name="PLoS Genet.">
        <title>Population sequencing reveals clonal diversity and ancestral inbreeding in the grapevine cultivar Chardonnay.</title>
        <authorList>
            <person name="Roach M.J."/>
            <person name="Johnson D.L."/>
            <person name="Bohlmann J."/>
            <person name="van Vuuren H.J."/>
            <person name="Jones S.J."/>
            <person name="Pretorius I.S."/>
            <person name="Schmidt S.A."/>
            <person name="Borneman A.R."/>
        </authorList>
    </citation>
    <scope>NUCLEOTIDE SEQUENCE [LARGE SCALE GENOMIC DNA]</scope>
    <source>
        <strain evidence="4">cv. Chardonnay</strain>
        <tissue evidence="3">Leaf</tissue>
    </source>
</reference>
<proteinExistence type="predicted"/>
<feature type="transmembrane region" description="Helical" evidence="2">
    <location>
        <begin position="115"/>
        <end position="136"/>
    </location>
</feature>
<feature type="compositionally biased region" description="Basic and acidic residues" evidence="1">
    <location>
        <begin position="56"/>
        <end position="66"/>
    </location>
</feature>
<protein>
    <recommendedName>
        <fullName evidence="5">Embryogenesis-associated protein EMB8</fullName>
    </recommendedName>
</protein>
<evidence type="ECO:0008006" key="5">
    <source>
        <dbReference type="Google" id="ProtNLM"/>
    </source>
</evidence>
<evidence type="ECO:0000313" key="4">
    <source>
        <dbReference type="Proteomes" id="UP000288805"/>
    </source>
</evidence>